<evidence type="ECO:0000313" key="1">
    <source>
        <dbReference type="EMBL" id="SFB11356.1"/>
    </source>
</evidence>
<organism evidence="1 2">
    <name type="scientific">Acetitomaculum ruminis DSM 5522</name>
    <dbReference type="NCBI Taxonomy" id="1120918"/>
    <lineage>
        <taxon>Bacteria</taxon>
        <taxon>Bacillati</taxon>
        <taxon>Bacillota</taxon>
        <taxon>Clostridia</taxon>
        <taxon>Lachnospirales</taxon>
        <taxon>Lachnospiraceae</taxon>
        <taxon>Acetitomaculum</taxon>
    </lineage>
</organism>
<accession>A0A1I0YF20</accession>
<dbReference type="OrthoDB" id="2086834at2"/>
<protein>
    <submittedName>
        <fullName evidence="1">Uncharacterized protein</fullName>
    </submittedName>
</protein>
<dbReference type="EMBL" id="FOJY01000009">
    <property type="protein sequence ID" value="SFB11356.1"/>
    <property type="molecule type" value="Genomic_DNA"/>
</dbReference>
<keyword evidence="2" id="KW-1185">Reference proteome</keyword>
<reference evidence="1 2" key="1">
    <citation type="submission" date="2016-10" db="EMBL/GenBank/DDBJ databases">
        <authorList>
            <person name="de Groot N.N."/>
        </authorList>
    </citation>
    <scope>NUCLEOTIDE SEQUENCE [LARGE SCALE GENOMIC DNA]</scope>
    <source>
        <strain evidence="1 2">DSM 5522</strain>
    </source>
</reference>
<dbReference type="Proteomes" id="UP000198838">
    <property type="component" value="Unassembled WGS sequence"/>
</dbReference>
<evidence type="ECO:0000313" key="2">
    <source>
        <dbReference type="Proteomes" id="UP000198838"/>
    </source>
</evidence>
<dbReference type="RefSeq" id="WP_092872376.1">
    <property type="nucleotide sequence ID" value="NZ_FOJY01000009.1"/>
</dbReference>
<sequence>MSDKTFKITSVSEESRWIFLCYDEWDVEESDSFIELLKLVRADLKGDLKDLGMNRYTFNNDPLKLIYQWDSIFGIVVEYQDNKNAALDYLNRIISIP</sequence>
<proteinExistence type="predicted"/>
<dbReference type="AlphaFoldDB" id="A0A1I0YF20"/>
<name>A0A1I0YF20_9FIRM</name>
<gene>
    <name evidence="1" type="ORF">SAMN05216249_109123</name>
</gene>